<protein>
    <submittedName>
        <fullName evidence="1">Uncharacterized protein</fullName>
    </submittedName>
</protein>
<proteinExistence type="predicted"/>
<dbReference type="Proteomes" id="UP000007136">
    <property type="component" value="Plasmid pMPOP02"/>
</dbReference>
<evidence type="ECO:0000313" key="2">
    <source>
        <dbReference type="Proteomes" id="UP000007136"/>
    </source>
</evidence>
<dbReference type="KEGG" id="mpo:Mpop_5453"/>
<dbReference type="HOGENOM" id="CLU_1608922_0_0_5"/>
<dbReference type="AlphaFoldDB" id="B1ZM69"/>
<accession>B1ZM69</accession>
<evidence type="ECO:0000313" key="1">
    <source>
        <dbReference type="EMBL" id="ACB83542.1"/>
    </source>
</evidence>
<name>B1ZM69_METPB</name>
<dbReference type="EMBL" id="CP001031">
    <property type="protein sequence ID" value="ACB83542.1"/>
    <property type="molecule type" value="Genomic_DNA"/>
</dbReference>
<keyword evidence="1" id="KW-0614">Plasmid</keyword>
<reference evidence="1" key="1">
    <citation type="submission" date="2008-04" db="EMBL/GenBank/DDBJ databases">
        <title>Complete sequence of plamid2 of Methylobacterium populi BJ001.</title>
        <authorList>
            <consortium name="US DOE Joint Genome Institute"/>
            <person name="Copeland A."/>
            <person name="Lucas S."/>
            <person name="Lapidus A."/>
            <person name="Glavina del Rio T."/>
            <person name="Dalin E."/>
            <person name="Tice H."/>
            <person name="Bruce D."/>
            <person name="Goodwin L."/>
            <person name="Pitluck S."/>
            <person name="Chertkov O."/>
            <person name="Brettin T."/>
            <person name="Detter J.C."/>
            <person name="Han C."/>
            <person name="Kuske C.R."/>
            <person name="Schmutz J."/>
            <person name="Larimer F."/>
            <person name="Land M."/>
            <person name="Hauser L."/>
            <person name="Kyrpides N."/>
            <person name="Mikhailova N."/>
            <person name="Marx C."/>
            <person name="Richardson P."/>
        </authorList>
    </citation>
    <scope>NUCLEOTIDE SEQUENCE [LARGE SCALE GENOMIC DNA]</scope>
    <source>
        <strain evidence="1">BJ001</strain>
        <plasmid evidence="1">pMPOP02</plasmid>
    </source>
</reference>
<gene>
    <name evidence="1" type="ordered locus">Mpop_5453</name>
</gene>
<sequence length="165" mass="17548">MIQAQNIRLPGPIYSQLKALAVARATTMVEVVASFLRQAVEAGEIGAETSGLSIALFLDLDAADEADQGPFAIIKTDHGDMPPMARDDAEAVAKHLALEDDSRAACYNRFGSWSTERRGTSVKLTGTSRADDKAVTITMAPIVAKGLAAQLRKVAHELIAEANVE</sequence>
<organism evidence="1 2">
    <name type="scientific">Methylorubrum populi (strain ATCC BAA-705 / NCIMB 13946 / BJ001)</name>
    <name type="common">Methylobacterium populi</name>
    <dbReference type="NCBI Taxonomy" id="441620"/>
    <lineage>
        <taxon>Bacteria</taxon>
        <taxon>Pseudomonadati</taxon>
        <taxon>Pseudomonadota</taxon>
        <taxon>Alphaproteobacteria</taxon>
        <taxon>Hyphomicrobiales</taxon>
        <taxon>Methylobacteriaceae</taxon>
        <taxon>Methylorubrum</taxon>
    </lineage>
</organism>
<dbReference type="RefSeq" id="WP_012449405.1">
    <property type="nucleotide sequence ID" value="NC_010721.1"/>
</dbReference>
<geneLocation type="plasmid" evidence="1 2">
    <name>pMPOP02</name>
</geneLocation>